<protein>
    <submittedName>
        <fullName evidence="1">Uncharacterized protein</fullName>
    </submittedName>
</protein>
<accession>A0A8S1RBS5</accession>
<name>A0A8S1RBS5_9CILI</name>
<proteinExistence type="predicted"/>
<reference evidence="1" key="1">
    <citation type="submission" date="2021-01" db="EMBL/GenBank/DDBJ databases">
        <authorList>
            <consortium name="Genoscope - CEA"/>
            <person name="William W."/>
        </authorList>
    </citation>
    <scope>NUCLEOTIDE SEQUENCE</scope>
</reference>
<evidence type="ECO:0000313" key="1">
    <source>
        <dbReference type="EMBL" id="CAD8125721.1"/>
    </source>
</evidence>
<dbReference type="Proteomes" id="UP000692954">
    <property type="component" value="Unassembled WGS sequence"/>
</dbReference>
<dbReference type="PANTHER" id="PTHR33706:SF1">
    <property type="entry name" value="TPR REPEAT PROTEIN"/>
    <property type="match status" value="1"/>
</dbReference>
<organism evidence="1 2">
    <name type="scientific">Paramecium sonneborni</name>
    <dbReference type="NCBI Taxonomy" id="65129"/>
    <lineage>
        <taxon>Eukaryota</taxon>
        <taxon>Sar</taxon>
        <taxon>Alveolata</taxon>
        <taxon>Ciliophora</taxon>
        <taxon>Intramacronucleata</taxon>
        <taxon>Oligohymenophorea</taxon>
        <taxon>Peniculida</taxon>
        <taxon>Parameciidae</taxon>
        <taxon>Paramecium</taxon>
    </lineage>
</organism>
<gene>
    <name evidence="1" type="ORF">PSON_ATCC_30995.1.T1610106</name>
</gene>
<sequence length="472" mass="56115">MLILNQKENFANSSNIFFKGCNKNNVRFGKWDYIVKGESMFGGNYNERGQKDGKWIEPDLDNEENYITFQGEYRADIKIGIWNTFIRRDLIGGGFYNEKGRKHGMWIEHQKKTAFNFLLLYKGKYEEGKKVNQWEWSLDSEVIGQGKYKNNGEKNQFWIELNENYSRLCNLKSQGSYKNGMRIGDWKIVDDDKVIGGGRYSGEFKKIGIWKEPFGNYNILEPALFEGNYQNDIRVDQWKIILNEMIIGGGNYDKNGQKQGDWMDVRMINIYKYLTMRGQYYQGLRILKWNYKMNDLSFQGMYNDNGEKMDYWIDFDEKYNENDIILTGKYKYGIRIGVWKLQQNNKIIGHGLYNEEGKKFGLWKELHPNYSEMCQLIMKGEYKNGIKIGYWQILTQNQNKLIGGGSFNIQGEQFGKWIELHKQYSKYRQVVSIGYYENGIRIGGWEDIYMNKIINYHYYDRDGIRRRIEIKQ</sequence>
<keyword evidence="2" id="KW-1185">Reference proteome</keyword>
<dbReference type="AlphaFoldDB" id="A0A8S1RBS5"/>
<comment type="caution">
    <text evidence="1">The sequence shown here is derived from an EMBL/GenBank/DDBJ whole genome shotgun (WGS) entry which is preliminary data.</text>
</comment>
<dbReference type="PANTHER" id="PTHR33706">
    <property type="entry name" value="MORN VARIANT REPEAT PROTEIN"/>
    <property type="match status" value="1"/>
</dbReference>
<dbReference type="EMBL" id="CAJJDN010000161">
    <property type="protein sequence ID" value="CAD8125721.1"/>
    <property type="molecule type" value="Genomic_DNA"/>
</dbReference>
<evidence type="ECO:0000313" key="2">
    <source>
        <dbReference type="Proteomes" id="UP000692954"/>
    </source>
</evidence>